<dbReference type="OrthoDB" id="10326801at2759"/>
<feature type="region of interest" description="Disordered" evidence="1">
    <location>
        <begin position="385"/>
        <end position="542"/>
    </location>
</feature>
<evidence type="ECO:0000313" key="3">
    <source>
        <dbReference type="Proteomes" id="UP000267821"/>
    </source>
</evidence>
<dbReference type="Proteomes" id="UP000267821">
    <property type="component" value="Unassembled WGS sequence"/>
</dbReference>
<protein>
    <submittedName>
        <fullName evidence="2">Uncharacterized protein</fullName>
    </submittedName>
</protein>
<dbReference type="AlphaFoldDB" id="A0A3N4M1K2"/>
<feature type="compositionally biased region" description="Polar residues" evidence="1">
    <location>
        <begin position="269"/>
        <end position="287"/>
    </location>
</feature>
<feature type="compositionally biased region" description="Basic and acidic residues" evidence="1">
    <location>
        <begin position="1094"/>
        <end position="1113"/>
    </location>
</feature>
<feature type="compositionally biased region" description="Polar residues" evidence="1">
    <location>
        <begin position="1028"/>
        <end position="1043"/>
    </location>
</feature>
<evidence type="ECO:0000313" key="2">
    <source>
        <dbReference type="EMBL" id="RPB27272.1"/>
    </source>
</evidence>
<dbReference type="EMBL" id="ML121532">
    <property type="protein sequence ID" value="RPB27272.1"/>
    <property type="molecule type" value="Genomic_DNA"/>
</dbReference>
<gene>
    <name evidence="2" type="ORF">L211DRAFT_846801</name>
</gene>
<feature type="compositionally biased region" description="Polar residues" evidence="1">
    <location>
        <begin position="992"/>
        <end position="1002"/>
    </location>
</feature>
<feature type="compositionally biased region" description="Basic and acidic residues" evidence="1">
    <location>
        <begin position="1005"/>
        <end position="1026"/>
    </location>
</feature>
<feature type="region of interest" description="Disordered" evidence="1">
    <location>
        <begin position="668"/>
        <end position="709"/>
    </location>
</feature>
<feature type="compositionally biased region" description="Polar residues" evidence="1">
    <location>
        <begin position="95"/>
        <end position="118"/>
    </location>
</feature>
<keyword evidence="3" id="KW-1185">Reference proteome</keyword>
<feature type="compositionally biased region" description="Low complexity" evidence="1">
    <location>
        <begin position="1116"/>
        <end position="1126"/>
    </location>
</feature>
<dbReference type="InParanoid" id="A0A3N4M1K2"/>
<sequence>MGASKKKQSSRNSASATGPIKKRASNFVDRRRFPAHPGEDTEPQTSEGHESKSTTTAHGQGAHREPARESSLLQNTSPERSRVAIRTAANAHEYSPQSSRSGNHSEMQAPNITGQRYNQRPVRPLENARRPEFDDLTISEPGRRRSDHGEASHGAPRSSFAQDRGAASRGEQRLRSIDPVALAESIQLHQLYHSGSPTRQRILVPKTPPESIAQKQSRFPSGLPGLATNAENEGEQGGIHAPRRPISNTRSTRSDARYEGTDYTDVDPQAQTREQSMFGSEWQSGDADTNDEGSFVAERGRSRAPRGTGKGPLDTSLGVRREVERAYGYEAPSLYGKKYSAPPPRRDTAKSVSSYVHDAPYTNPLCQRELPGSIQLEIEKELYFPAQPLPEHGRDDHRDADAAELAPTVKCSRASSPQTSGSRQPNPLMTSSHIAPPQPVAPDRRQIMTARSTNEARDQPPDPAQTRLIRNSSYGRERSLSVSSFDRLPAQSSPTTSARLKRREDRGYNMNPQGSPMLGRTGSNRRPATHRNFPQPVAGKECYPTYRPSRIPGETQEPNTQYESLSRLQPLEVGLEELNARNVAILEEPVRPLHDGDCQTSYMEPGLEDWRTLIPQARQVLGRLGEFLSPELRDGLTRLAIGAAEAPYPADLARLAGPVGPLEFARQANRAASSRVKQAEQIRDNRRSTLGSSKAEGGDQAGKAAVPMTRRVDHTMAVKNVLNSPDQSQTQCQKEDANSGGAEGVPAPSGAPKSLGKRPPGRPRKDDPYRPEPRRKSVAPLPGEKPHVGRPKNVEIKTREQYHGGVLDYSTAVDTIKTVSKRTQFVATRANTHDQPNASVDTDVNQKSEATALNQLVPQQKLVTERPAVPRHVPRAAQQTIGETQTEICAAQPFTETIRRSDTQPTVVEERAVPSEDAGPNDQGVGVRGRFPGGTATYIYKDVPAEEGIQSSPKPATAATLGLRRSARTAIRQSIAYPRATASRPLPIPTPRNFNTVTSATRPLQRIEENVPSKTHADSRTDELVRGESQSLASLPPSDNSQPAIERSQQHHEQPTGMRRAKAHRLGSSGATLPTAQTRAGNPQQPIYVQDSVEDVHMTEYDAATEHGGRAEDLQDSQVSSLQQVEGRARQAATPGPATRSNVKRKSPVNSSISPKKQKGDLRRSPRDDKGAQDVYEGSQGV</sequence>
<feature type="compositionally biased region" description="Polar residues" evidence="1">
    <location>
        <begin position="1069"/>
        <end position="1087"/>
    </location>
</feature>
<feature type="compositionally biased region" description="Basic and acidic residues" evidence="1">
    <location>
        <begin position="900"/>
        <end position="914"/>
    </location>
</feature>
<feature type="compositionally biased region" description="Basic and acidic residues" evidence="1">
    <location>
        <begin position="391"/>
        <end position="401"/>
    </location>
</feature>
<feature type="region of interest" description="Disordered" evidence="1">
    <location>
        <begin position="721"/>
        <end position="799"/>
    </location>
</feature>
<feature type="compositionally biased region" description="Basic and acidic residues" evidence="1">
    <location>
        <begin position="784"/>
        <end position="799"/>
    </location>
</feature>
<feature type="compositionally biased region" description="Polar residues" evidence="1">
    <location>
        <begin position="721"/>
        <end position="732"/>
    </location>
</feature>
<evidence type="ECO:0000256" key="1">
    <source>
        <dbReference type="SAM" id="MobiDB-lite"/>
    </source>
</evidence>
<reference evidence="2 3" key="1">
    <citation type="journal article" date="2018" name="Nat. Ecol. Evol.">
        <title>Pezizomycetes genomes reveal the molecular basis of ectomycorrhizal truffle lifestyle.</title>
        <authorList>
            <person name="Murat C."/>
            <person name="Payen T."/>
            <person name="Noel B."/>
            <person name="Kuo A."/>
            <person name="Morin E."/>
            <person name="Chen J."/>
            <person name="Kohler A."/>
            <person name="Krizsan K."/>
            <person name="Balestrini R."/>
            <person name="Da Silva C."/>
            <person name="Montanini B."/>
            <person name="Hainaut M."/>
            <person name="Levati E."/>
            <person name="Barry K.W."/>
            <person name="Belfiori B."/>
            <person name="Cichocki N."/>
            <person name="Clum A."/>
            <person name="Dockter R.B."/>
            <person name="Fauchery L."/>
            <person name="Guy J."/>
            <person name="Iotti M."/>
            <person name="Le Tacon F."/>
            <person name="Lindquist E.A."/>
            <person name="Lipzen A."/>
            <person name="Malagnac F."/>
            <person name="Mello A."/>
            <person name="Molinier V."/>
            <person name="Miyauchi S."/>
            <person name="Poulain J."/>
            <person name="Riccioni C."/>
            <person name="Rubini A."/>
            <person name="Sitrit Y."/>
            <person name="Splivallo R."/>
            <person name="Traeger S."/>
            <person name="Wang M."/>
            <person name="Zifcakova L."/>
            <person name="Wipf D."/>
            <person name="Zambonelli A."/>
            <person name="Paolocci F."/>
            <person name="Nowrousian M."/>
            <person name="Ottonello S."/>
            <person name="Baldrian P."/>
            <person name="Spatafora J.W."/>
            <person name="Henrissat B."/>
            <person name="Nagy L.G."/>
            <person name="Aury J.M."/>
            <person name="Wincker P."/>
            <person name="Grigoriev I.V."/>
            <person name="Bonfante P."/>
            <person name="Martin F.M."/>
        </authorList>
    </citation>
    <scope>NUCLEOTIDE SEQUENCE [LARGE SCALE GENOMIC DNA]</scope>
    <source>
        <strain evidence="2 3">ATCC MYA-4762</strain>
    </source>
</reference>
<organism evidence="2 3">
    <name type="scientific">Terfezia boudieri ATCC MYA-4762</name>
    <dbReference type="NCBI Taxonomy" id="1051890"/>
    <lineage>
        <taxon>Eukaryota</taxon>
        <taxon>Fungi</taxon>
        <taxon>Dikarya</taxon>
        <taxon>Ascomycota</taxon>
        <taxon>Pezizomycotina</taxon>
        <taxon>Pezizomycetes</taxon>
        <taxon>Pezizales</taxon>
        <taxon>Pezizaceae</taxon>
        <taxon>Terfezia</taxon>
    </lineage>
</organism>
<proteinExistence type="predicted"/>
<feature type="region of interest" description="Disordered" evidence="1">
    <location>
        <begin position="1"/>
        <end position="175"/>
    </location>
</feature>
<name>A0A3N4M1K2_9PEZI</name>
<feature type="compositionally biased region" description="Basic and acidic residues" evidence="1">
    <location>
        <begin position="677"/>
        <end position="687"/>
    </location>
</feature>
<feature type="compositionally biased region" description="Polar residues" evidence="1">
    <location>
        <begin position="413"/>
        <end position="433"/>
    </location>
</feature>
<feature type="compositionally biased region" description="Basic and acidic residues" evidence="1">
    <location>
        <begin position="763"/>
        <end position="775"/>
    </location>
</feature>
<feature type="region of interest" description="Disordered" evidence="1">
    <location>
        <begin position="900"/>
        <end position="930"/>
    </location>
</feature>
<accession>A0A3N4M1K2</accession>
<feature type="compositionally biased region" description="Polar residues" evidence="1">
    <location>
        <begin position="468"/>
        <end position="498"/>
    </location>
</feature>
<feature type="region of interest" description="Disordered" evidence="1">
    <location>
        <begin position="975"/>
        <end position="1182"/>
    </location>
</feature>
<feature type="compositionally biased region" description="Basic and acidic residues" evidence="1">
    <location>
        <begin position="1158"/>
        <end position="1172"/>
    </location>
</feature>
<feature type="region of interest" description="Disordered" evidence="1">
    <location>
        <begin position="190"/>
        <end position="353"/>
    </location>
</feature>
<feature type="compositionally biased region" description="Basic and acidic residues" evidence="1">
    <location>
        <begin position="141"/>
        <end position="151"/>
    </location>
</feature>